<reference evidence="2" key="2">
    <citation type="submission" date="2020-09" db="EMBL/GenBank/DDBJ databases">
        <authorList>
            <person name="Sun Q."/>
            <person name="Sedlacek I."/>
        </authorList>
    </citation>
    <scope>NUCLEOTIDE SEQUENCE</scope>
    <source>
        <strain evidence="2">CCM 7664</strain>
    </source>
</reference>
<organism evidence="2 3">
    <name type="scientific">Oxalicibacterium solurbis</name>
    <dbReference type="NCBI Taxonomy" id="69280"/>
    <lineage>
        <taxon>Bacteria</taxon>
        <taxon>Pseudomonadati</taxon>
        <taxon>Pseudomonadota</taxon>
        <taxon>Betaproteobacteria</taxon>
        <taxon>Burkholderiales</taxon>
        <taxon>Oxalobacteraceae</taxon>
        <taxon>Oxalicibacterium</taxon>
    </lineage>
</organism>
<accession>A0A8J3B2P7</accession>
<comment type="caution">
    <text evidence="2">The sequence shown here is derived from an EMBL/GenBank/DDBJ whole genome shotgun (WGS) entry which is preliminary data.</text>
</comment>
<sequence length="218" mass="24018">MDSNAVADYLLANPKFFEEHAELLSQVRLSSVLGGRTLSLQERQMDVLREKLKVMELRMAELMRIGQENDRITHHFQAWTRDLLLARNDVDLPHTLATGLQNIFGVPHVTLRLWGVAEEFAHAWFAAAVSDDVRLFTNSLSAPFCGPNNDFEAVTWLEDAPAIQSVALLPLRLDGTSEAFGLLVLGSPDADRFTADMGTDFLSNIAQTAAAALAGLID</sequence>
<dbReference type="Proteomes" id="UP000627205">
    <property type="component" value="Unassembled WGS sequence"/>
</dbReference>
<dbReference type="InterPro" id="IPR029016">
    <property type="entry name" value="GAF-like_dom_sf"/>
</dbReference>
<dbReference type="AlphaFoldDB" id="A0A8J3B2P7"/>
<evidence type="ECO:0000256" key="1">
    <source>
        <dbReference type="SAM" id="Coils"/>
    </source>
</evidence>
<protein>
    <recommendedName>
        <fullName evidence="4">DUF484 family protein</fullName>
    </recommendedName>
</protein>
<dbReference type="RefSeq" id="WP_188419825.1">
    <property type="nucleotide sequence ID" value="NZ_BMDP01000001.1"/>
</dbReference>
<dbReference type="SUPFAM" id="SSF55781">
    <property type="entry name" value="GAF domain-like"/>
    <property type="match status" value="1"/>
</dbReference>
<evidence type="ECO:0000313" key="2">
    <source>
        <dbReference type="EMBL" id="GGI53805.1"/>
    </source>
</evidence>
<dbReference type="Gene3D" id="3.30.450.40">
    <property type="match status" value="1"/>
</dbReference>
<name>A0A8J3B2P7_9BURK</name>
<evidence type="ECO:0008006" key="4">
    <source>
        <dbReference type="Google" id="ProtNLM"/>
    </source>
</evidence>
<dbReference type="EMBL" id="BMDP01000001">
    <property type="protein sequence ID" value="GGI53805.1"/>
    <property type="molecule type" value="Genomic_DNA"/>
</dbReference>
<gene>
    <name evidence="2" type="ORF">GCM10011430_09790</name>
</gene>
<dbReference type="PANTHER" id="PTHR38765:SF1">
    <property type="entry name" value="DUF484 DOMAIN-CONTAINING PROTEIN"/>
    <property type="match status" value="1"/>
</dbReference>
<keyword evidence="3" id="KW-1185">Reference proteome</keyword>
<dbReference type="InterPro" id="IPR007435">
    <property type="entry name" value="DUF484"/>
</dbReference>
<dbReference type="Pfam" id="PF04340">
    <property type="entry name" value="DUF484"/>
    <property type="match status" value="1"/>
</dbReference>
<keyword evidence="1" id="KW-0175">Coiled coil</keyword>
<proteinExistence type="predicted"/>
<reference evidence="2" key="1">
    <citation type="journal article" date="2014" name="Int. J. Syst. Evol. Microbiol.">
        <title>Complete genome sequence of Corynebacterium casei LMG S-19264T (=DSM 44701T), isolated from a smear-ripened cheese.</title>
        <authorList>
            <consortium name="US DOE Joint Genome Institute (JGI-PGF)"/>
            <person name="Walter F."/>
            <person name="Albersmeier A."/>
            <person name="Kalinowski J."/>
            <person name="Ruckert C."/>
        </authorList>
    </citation>
    <scope>NUCLEOTIDE SEQUENCE</scope>
    <source>
        <strain evidence="2">CCM 7664</strain>
    </source>
</reference>
<dbReference type="PANTHER" id="PTHR38765">
    <property type="entry name" value="DUF484 DOMAIN-CONTAINING PROTEIN"/>
    <property type="match status" value="1"/>
</dbReference>
<evidence type="ECO:0000313" key="3">
    <source>
        <dbReference type="Proteomes" id="UP000627205"/>
    </source>
</evidence>
<feature type="coiled-coil region" evidence="1">
    <location>
        <begin position="38"/>
        <end position="65"/>
    </location>
</feature>